<reference evidence="4" key="1">
    <citation type="submission" date="2023-06" db="EMBL/GenBank/DDBJ databases">
        <title>Identification and characterization of horizontal gene transfer across gut microbiota members of farm animals based on homology search.</title>
        <authorList>
            <person name="Zeman M."/>
            <person name="Kubasova T."/>
            <person name="Jahodarova E."/>
            <person name="Nykrynova M."/>
            <person name="Rychlik I."/>
        </authorList>
    </citation>
    <scope>NUCLEOTIDE SEQUENCE [LARGE SCALE GENOMIC DNA]</scope>
    <source>
        <strain evidence="4">161_Gplus</strain>
    </source>
</reference>
<dbReference type="InterPro" id="IPR016772">
    <property type="entry name" value="UCP020408"/>
</dbReference>
<feature type="compositionally biased region" description="Basic and acidic residues" evidence="2">
    <location>
        <begin position="45"/>
        <end position="56"/>
    </location>
</feature>
<reference evidence="3 4" key="2">
    <citation type="submission" date="2023-06" db="EMBL/GenBank/DDBJ databases">
        <authorList>
            <person name="Zeman M."/>
            <person name="Kubasova T."/>
            <person name="Jahodarova E."/>
            <person name="Nykrynova M."/>
            <person name="Rychlik I."/>
        </authorList>
    </citation>
    <scope>NUCLEOTIDE SEQUENCE [LARGE SCALE GENOMIC DNA]</scope>
    <source>
        <strain evidence="3 4">161_Gplus</strain>
    </source>
</reference>
<evidence type="ECO:0000313" key="4">
    <source>
        <dbReference type="Proteomes" id="UP001529343"/>
    </source>
</evidence>
<accession>A0ABT7UYJ4</accession>
<dbReference type="Proteomes" id="UP001529343">
    <property type="component" value="Unassembled WGS sequence"/>
</dbReference>
<organism evidence="3 4">
    <name type="scientific">Limosilactobacillus pontis</name>
    <dbReference type="NCBI Taxonomy" id="35787"/>
    <lineage>
        <taxon>Bacteria</taxon>
        <taxon>Bacillati</taxon>
        <taxon>Bacillota</taxon>
        <taxon>Bacilli</taxon>
        <taxon>Lactobacillales</taxon>
        <taxon>Lactobacillaceae</taxon>
        <taxon>Limosilactobacillus</taxon>
    </lineage>
</organism>
<gene>
    <name evidence="3" type="ORF">QUW44_02965</name>
</gene>
<comment type="similarity">
    <text evidence="1">Belongs to the UPF0751 family.</text>
</comment>
<evidence type="ECO:0000256" key="1">
    <source>
        <dbReference type="ARBA" id="ARBA00007189"/>
    </source>
</evidence>
<comment type="caution">
    <text evidence="3">The sequence shown here is derived from an EMBL/GenBank/DDBJ whole genome shotgun (WGS) entry which is preliminary data.</text>
</comment>
<dbReference type="Pfam" id="PF10087">
    <property type="entry name" value="DUF2325"/>
    <property type="match status" value="1"/>
</dbReference>
<evidence type="ECO:0000256" key="2">
    <source>
        <dbReference type="SAM" id="MobiDB-lite"/>
    </source>
</evidence>
<keyword evidence="4" id="KW-1185">Reference proteome</keyword>
<dbReference type="RefSeq" id="WP_289585849.1">
    <property type="nucleotide sequence ID" value="NZ_JAUDDW010000006.1"/>
</dbReference>
<proteinExistence type="inferred from homology"/>
<feature type="compositionally biased region" description="Polar residues" evidence="2">
    <location>
        <begin position="85"/>
        <end position="99"/>
    </location>
</feature>
<feature type="region of interest" description="Disordered" evidence="2">
    <location>
        <begin position="85"/>
        <end position="104"/>
    </location>
</feature>
<evidence type="ECO:0000313" key="3">
    <source>
        <dbReference type="EMBL" id="MDM8266135.1"/>
    </source>
</evidence>
<feature type="region of interest" description="Disordered" evidence="2">
    <location>
        <begin position="45"/>
        <end position="76"/>
    </location>
</feature>
<sequence>MKIYDYRQELITLLENTGDDQRSLQQTLRSLSTVINILNHYDDQDAENEQHHYERKPVKHRYQARQRNEQPISSTARHTLHSLLTGPSNQAKETPTPRNAPTVVHVPAEPEAPKEISAEERLAADNMYLVHRKLSGAEINHRYYSEAILHQLHFPVEDGDIVELDPHQLVRGLPSIRRVTSDHLDDYEPVKINVIEYAELRPVPGSDVLQIASTMKGDSILDQAPANTVVVDPFKYPGRDLKAGMVIDFAYFDHGNGLKDASAGSIRWIHEKQDYDTTRQPAKPKTVKKVTNTKHDYEKKLDYDLKQRTVLVITGVRDKVQGLKPVIAKHHGVFHGLDASAEEKVSSSKIKREIRDADFVIVCIDAIHHRISQLANHHAKRYDKPLAIANVTSNIAVERAVARALNGDPAYAASSEKISQN</sequence>
<protein>
    <submittedName>
        <fullName evidence="3">DUF2325 domain-containing protein</fullName>
    </submittedName>
</protein>
<dbReference type="EMBL" id="JAUDDW010000006">
    <property type="protein sequence ID" value="MDM8266135.1"/>
    <property type="molecule type" value="Genomic_DNA"/>
</dbReference>
<name>A0ABT7UYJ4_9LACO</name>